<evidence type="ECO:0000313" key="1">
    <source>
        <dbReference type="EMBL" id="ABQ14266.1"/>
    </source>
</evidence>
<dbReference type="InterPro" id="IPR023214">
    <property type="entry name" value="HAD_sf"/>
</dbReference>
<dbReference type="InterPro" id="IPR006379">
    <property type="entry name" value="HAD-SF_hydro_IIB"/>
</dbReference>
<dbReference type="OrthoDB" id="3180855at2"/>
<dbReference type="GO" id="GO:0000287">
    <property type="term" value="F:magnesium ion binding"/>
    <property type="evidence" value="ECO:0007669"/>
    <property type="project" value="UniProtKB-ARBA"/>
</dbReference>
<dbReference type="AlphaFoldDB" id="A5EVF2"/>
<dbReference type="EMBL" id="CP000513">
    <property type="protein sequence ID" value="ABQ14266.1"/>
    <property type="molecule type" value="Genomic_DNA"/>
</dbReference>
<dbReference type="NCBIfam" id="TIGR01484">
    <property type="entry name" value="HAD-SF-IIB"/>
    <property type="match status" value="1"/>
</dbReference>
<dbReference type="InterPro" id="IPR000150">
    <property type="entry name" value="Cof"/>
</dbReference>
<dbReference type="Pfam" id="PF08282">
    <property type="entry name" value="Hydrolase_3"/>
    <property type="match status" value="1"/>
</dbReference>
<dbReference type="PANTHER" id="PTHR10000:SF25">
    <property type="entry name" value="PHOSPHATASE YKRA-RELATED"/>
    <property type="match status" value="1"/>
</dbReference>
<keyword evidence="2" id="KW-1185">Reference proteome</keyword>
<dbReference type="SUPFAM" id="SSF56784">
    <property type="entry name" value="HAD-like"/>
    <property type="match status" value="1"/>
</dbReference>
<dbReference type="Gene3D" id="3.40.50.1000">
    <property type="entry name" value="HAD superfamily/HAD-like"/>
    <property type="match status" value="1"/>
</dbReference>
<gene>
    <name evidence="1" type="ordered locus">DNO_0593</name>
</gene>
<dbReference type="PROSITE" id="PS01229">
    <property type="entry name" value="COF_2"/>
    <property type="match status" value="1"/>
</dbReference>
<protein>
    <submittedName>
        <fullName evidence="1">Haloacid dehalogenase family protein</fullName>
    </submittedName>
</protein>
<accession>A5EVF2</accession>
<dbReference type="HOGENOM" id="CLU_044146_7_0_6"/>
<dbReference type="Proteomes" id="UP000000248">
    <property type="component" value="Chromosome"/>
</dbReference>
<dbReference type="STRING" id="246195.DNO_0593"/>
<dbReference type="GO" id="GO:0005829">
    <property type="term" value="C:cytosol"/>
    <property type="evidence" value="ECO:0007669"/>
    <property type="project" value="TreeGrafter"/>
</dbReference>
<dbReference type="eggNOG" id="COG0561">
    <property type="taxonomic scope" value="Bacteria"/>
</dbReference>
<dbReference type="SFLD" id="SFLDG01140">
    <property type="entry name" value="C2.B:_Phosphomannomutase_and_P"/>
    <property type="match status" value="1"/>
</dbReference>
<name>A5EVF2_DICNV</name>
<dbReference type="GO" id="GO:0016791">
    <property type="term" value="F:phosphatase activity"/>
    <property type="evidence" value="ECO:0007669"/>
    <property type="project" value="TreeGrafter"/>
</dbReference>
<dbReference type="RefSeq" id="WP_012030927.1">
    <property type="nucleotide sequence ID" value="NC_009446.1"/>
</dbReference>
<dbReference type="SFLD" id="SFLDS00003">
    <property type="entry name" value="Haloacid_Dehalogenase"/>
    <property type="match status" value="1"/>
</dbReference>
<sequence length="271" mass="30117">MNTTFKPRLIFFDIDETLHRKATQFMPDSVCDALKAVRAQGIHTAIATGRTPASFPAHIRQLFTDGLMDLLVSVNGQYNCYYENAIPKTISSYPLEADFIHNLTTAMRKRGWDYASVSEEILAVSADSERVNTALKGIGGQQVAPDYALNHDIYQMLLFINAKQTQELIDDEIIDEEIYELIRWHPLCIDVFHRNGAKSRGIYDICAARNIPLAETMAFGDGLNDIEMISAVGFGVAMGDAREEVKAVARYITGTVEEDGIAHALRTLGVI</sequence>
<reference evidence="1 2" key="1">
    <citation type="journal article" date="2007" name="Nat. Biotechnol.">
        <title>Genome sequence and identification of candidate vaccine antigens from the animal pathogen Dichelobacter nodosus.</title>
        <authorList>
            <person name="Myers G.S."/>
            <person name="Parker D."/>
            <person name="Al-Hasani K."/>
            <person name="Kennan R.M."/>
            <person name="Seemann T."/>
            <person name="Ren Q."/>
            <person name="Badger J.H."/>
            <person name="Selengut J.D."/>
            <person name="Deboy R.T."/>
            <person name="Tettelin H."/>
            <person name="Boyce J.D."/>
            <person name="McCarl V.P."/>
            <person name="Han X."/>
            <person name="Nelson W.C."/>
            <person name="Madupu R."/>
            <person name="Mohamoud Y."/>
            <person name="Holley T."/>
            <person name="Fedorova N."/>
            <person name="Khouri H."/>
            <person name="Bottomley S.P."/>
            <person name="Whittington R.J."/>
            <person name="Adler B."/>
            <person name="Songer J.G."/>
            <person name="Rood J.I."/>
            <person name="Paulsen I.T."/>
        </authorList>
    </citation>
    <scope>NUCLEOTIDE SEQUENCE [LARGE SCALE GENOMIC DNA]</scope>
    <source>
        <strain evidence="1 2">VCS1703A</strain>
    </source>
</reference>
<proteinExistence type="predicted"/>
<organism evidence="1 2">
    <name type="scientific">Dichelobacter nodosus (strain VCS1703A)</name>
    <dbReference type="NCBI Taxonomy" id="246195"/>
    <lineage>
        <taxon>Bacteria</taxon>
        <taxon>Pseudomonadati</taxon>
        <taxon>Pseudomonadota</taxon>
        <taxon>Gammaproteobacteria</taxon>
        <taxon>Cardiobacteriales</taxon>
        <taxon>Cardiobacteriaceae</taxon>
        <taxon>Dichelobacter</taxon>
    </lineage>
</organism>
<dbReference type="Gene3D" id="3.30.1240.10">
    <property type="match status" value="1"/>
</dbReference>
<dbReference type="KEGG" id="dno:DNO_0593"/>
<evidence type="ECO:0000313" key="2">
    <source>
        <dbReference type="Proteomes" id="UP000000248"/>
    </source>
</evidence>
<dbReference type="PANTHER" id="PTHR10000">
    <property type="entry name" value="PHOSPHOSERINE PHOSPHATASE"/>
    <property type="match status" value="1"/>
</dbReference>
<dbReference type="NCBIfam" id="TIGR00099">
    <property type="entry name" value="Cof-subfamily"/>
    <property type="match status" value="1"/>
</dbReference>
<dbReference type="InterPro" id="IPR036412">
    <property type="entry name" value="HAD-like_sf"/>
</dbReference>